<accession>A0A401GN98</accession>
<dbReference type="InParanoid" id="A0A401GN98"/>
<name>A0A401GN98_9APHY</name>
<sequence>MRLLIPAKRLVDDPLDPHFTMGCWLVFAWYMHRSWFSHWMLTPVSPHTTYDVLHCAAAVEWLMEARLRAHTSIPLIMECGWMARTPVHELDRVGALLEPFFRIRTG</sequence>
<dbReference type="GeneID" id="38780567"/>
<proteinExistence type="predicted"/>
<dbReference type="Proteomes" id="UP000287166">
    <property type="component" value="Unassembled WGS sequence"/>
</dbReference>
<keyword evidence="2" id="KW-1185">Reference proteome</keyword>
<organism evidence="1 2">
    <name type="scientific">Sparassis crispa</name>
    <dbReference type="NCBI Taxonomy" id="139825"/>
    <lineage>
        <taxon>Eukaryota</taxon>
        <taxon>Fungi</taxon>
        <taxon>Dikarya</taxon>
        <taxon>Basidiomycota</taxon>
        <taxon>Agaricomycotina</taxon>
        <taxon>Agaricomycetes</taxon>
        <taxon>Polyporales</taxon>
        <taxon>Sparassidaceae</taxon>
        <taxon>Sparassis</taxon>
    </lineage>
</organism>
<gene>
    <name evidence="1" type="ORF">SCP_0507050</name>
</gene>
<dbReference type="RefSeq" id="XP_027614563.1">
    <property type="nucleotide sequence ID" value="XM_027758762.1"/>
</dbReference>
<dbReference type="AlphaFoldDB" id="A0A401GN98"/>
<evidence type="ECO:0000313" key="2">
    <source>
        <dbReference type="Proteomes" id="UP000287166"/>
    </source>
</evidence>
<comment type="caution">
    <text evidence="1">The sequence shown here is derived from an EMBL/GenBank/DDBJ whole genome shotgun (WGS) entry which is preliminary data.</text>
</comment>
<protein>
    <submittedName>
        <fullName evidence="1">Uncharacterized protein</fullName>
    </submittedName>
</protein>
<reference evidence="1 2" key="1">
    <citation type="journal article" date="2018" name="Sci. Rep.">
        <title>Genome sequence of the cauliflower mushroom Sparassis crispa (Hanabiratake) and its association with beneficial usage.</title>
        <authorList>
            <person name="Kiyama R."/>
            <person name="Furutani Y."/>
            <person name="Kawaguchi K."/>
            <person name="Nakanishi T."/>
        </authorList>
    </citation>
    <scope>NUCLEOTIDE SEQUENCE [LARGE SCALE GENOMIC DNA]</scope>
</reference>
<dbReference type="EMBL" id="BFAD01000005">
    <property type="protein sequence ID" value="GBE83650.1"/>
    <property type="molecule type" value="Genomic_DNA"/>
</dbReference>
<evidence type="ECO:0000313" key="1">
    <source>
        <dbReference type="EMBL" id="GBE83650.1"/>
    </source>
</evidence>